<sequence length="712" mass="73278">MQVLPPTRTRLAVLIGLWFGSVGLSFANGIVTDGGSVTHVVTAANGRQTVNIAPAVAGVSHNTYNQFNVGQAGVDLNNVGVNARNIVNQVTSTNPSLIQGDITVVGPRANVILANPNGITVNGGKFINTGNVALTTGQVTFNDFSPAPGLSQRNIKLDTNRGQITIGPDGLSGAMLSLELSAKTLVVNGPVNNSFSGSAVGIRATVGDSHAEIDGSVSPTDNLTPWLATTAPHTANAATAIDITPLGSLTAGRITLVVTDQGAGVHHAGAIYANVGDFSLAANGDIKLAGGSITAANNLAMANTNGDINLAGSSIKTANNLVMASTSGAINLVGSDLLAAGNISTQSAGLSLQNDGAKGTMLVAENGGVLLNSSADILNQGSWIQGRQRIAGNSDSQGAVMLKAGGNITNVSPTADLLAIIFSKSDNLGNSDDVLLQAGANIVNHHGRILSNKALQINAQGDVDNIVDKQSGANGEQGQTYQTRDSRWLLLSERTHGFDIDYGQVARADDHLAFLKGETGVAIKGRNVVNRGGVIQADSGDIGINAALVFHNEALFDGQAHFRRSCLILCRASASSTVQSHGGLLTAGNNIDIQAGTEASNLGGNVSAAQNLNISAPKVLAQGIVGYRSYQQSRGFKAWFGNSWARLYAMDLGGSWTAKGKLRINGQGVIDGGSFDSPDTVVASNGIVTLRPAQREPVSIEHHLGLTSWIWQ</sequence>
<keyword evidence="3" id="KW-1185">Reference proteome</keyword>
<dbReference type="Gene3D" id="2.160.20.10">
    <property type="entry name" value="Single-stranded right-handed beta-helix, Pectin lyase-like"/>
    <property type="match status" value="1"/>
</dbReference>
<organism evidence="2 3">
    <name type="scientific">Paraherbaspirillum soli</name>
    <dbReference type="NCBI Taxonomy" id="631222"/>
    <lineage>
        <taxon>Bacteria</taxon>
        <taxon>Pseudomonadati</taxon>
        <taxon>Pseudomonadota</taxon>
        <taxon>Betaproteobacteria</taxon>
        <taxon>Burkholderiales</taxon>
        <taxon>Oxalobacteraceae</taxon>
        <taxon>Paraherbaspirillum</taxon>
    </lineage>
</organism>
<gene>
    <name evidence="2" type="ORF">ACFPM8_17665</name>
</gene>
<dbReference type="InterPro" id="IPR008638">
    <property type="entry name" value="FhaB/CdiA-like_TPS"/>
</dbReference>
<dbReference type="SMART" id="SM00912">
    <property type="entry name" value="Haemagg_act"/>
    <property type="match status" value="1"/>
</dbReference>
<protein>
    <submittedName>
        <fullName evidence="2">Filamentous hemagglutinin N-terminal domain-containing protein</fullName>
    </submittedName>
</protein>
<dbReference type="NCBIfam" id="TIGR01901">
    <property type="entry name" value="adhes_NPXG"/>
    <property type="match status" value="1"/>
</dbReference>
<feature type="domain" description="Filamentous haemagglutinin FhaB/tRNA nuclease CdiA-like TPS" evidence="1">
    <location>
        <begin position="44"/>
        <end position="144"/>
    </location>
</feature>
<comment type="caution">
    <text evidence="2">The sequence shown here is derived from an EMBL/GenBank/DDBJ whole genome shotgun (WGS) entry which is preliminary data.</text>
</comment>
<dbReference type="EMBL" id="JBHSMT010000029">
    <property type="protein sequence ID" value="MFC5475793.1"/>
    <property type="molecule type" value="Genomic_DNA"/>
</dbReference>
<evidence type="ECO:0000259" key="1">
    <source>
        <dbReference type="SMART" id="SM00912"/>
    </source>
</evidence>
<proteinExistence type="predicted"/>
<dbReference type="Pfam" id="PF05860">
    <property type="entry name" value="TPS"/>
    <property type="match status" value="1"/>
</dbReference>
<evidence type="ECO:0000313" key="2">
    <source>
        <dbReference type="EMBL" id="MFC5475793.1"/>
    </source>
</evidence>
<dbReference type="SUPFAM" id="SSF51126">
    <property type="entry name" value="Pectin lyase-like"/>
    <property type="match status" value="1"/>
</dbReference>
<accession>A0ABW0MFM8</accession>
<dbReference type="RefSeq" id="WP_378999422.1">
    <property type="nucleotide sequence ID" value="NZ_JBHSMT010000029.1"/>
</dbReference>
<evidence type="ECO:0000313" key="3">
    <source>
        <dbReference type="Proteomes" id="UP001596045"/>
    </source>
</evidence>
<dbReference type="InterPro" id="IPR011050">
    <property type="entry name" value="Pectin_lyase_fold/virulence"/>
</dbReference>
<dbReference type="InterPro" id="IPR012334">
    <property type="entry name" value="Pectin_lyas_fold"/>
</dbReference>
<name>A0ABW0MFM8_9BURK</name>
<dbReference type="Proteomes" id="UP001596045">
    <property type="component" value="Unassembled WGS sequence"/>
</dbReference>
<reference evidence="3" key="1">
    <citation type="journal article" date="2019" name="Int. J. Syst. Evol. Microbiol.">
        <title>The Global Catalogue of Microorganisms (GCM) 10K type strain sequencing project: providing services to taxonomists for standard genome sequencing and annotation.</title>
        <authorList>
            <consortium name="The Broad Institute Genomics Platform"/>
            <consortium name="The Broad Institute Genome Sequencing Center for Infectious Disease"/>
            <person name="Wu L."/>
            <person name="Ma J."/>
        </authorList>
    </citation>
    <scope>NUCLEOTIDE SEQUENCE [LARGE SCALE GENOMIC DNA]</scope>
    <source>
        <strain evidence="3">JCM 17066</strain>
    </source>
</reference>